<dbReference type="SUPFAM" id="SSF53474">
    <property type="entry name" value="alpha/beta-Hydrolases"/>
    <property type="match status" value="1"/>
</dbReference>
<dbReference type="PANTHER" id="PTHR12277">
    <property type="entry name" value="ALPHA/BETA HYDROLASE DOMAIN-CONTAINING PROTEIN"/>
    <property type="match status" value="1"/>
</dbReference>
<proteinExistence type="predicted"/>
<dbReference type="GO" id="GO:0016020">
    <property type="term" value="C:membrane"/>
    <property type="evidence" value="ECO:0007669"/>
    <property type="project" value="TreeGrafter"/>
</dbReference>
<keyword evidence="3" id="KW-1185">Reference proteome</keyword>
<dbReference type="InterPro" id="IPR022742">
    <property type="entry name" value="Hydrolase_4"/>
</dbReference>
<dbReference type="Proteomes" id="UP001221757">
    <property type="component" value="Unassembled WGS sequence"/>
</dbReference>
<dbReference type="InterPro" id="IPR029058">
    <property type="entry name" value="AB_hydrolase_fold"/>
</dbReference>
<feature type="domain" description="Serine aminopeptidase S33" evidence="1">
    <location>
        <begin position="95"/>
        <end position="200"/>
    </location>
</feature>
<name>A0AAD7D2J2_MYCRO</name>
<dbReference type="GO" id="GO:0008474">
    <property type="term" value="F:palmitoyl-(protein) hydrolase activity"/>
    <property type="evidence" value="ECO:0007669"/>
    <property type="project" value="TreeGrafter"/>
</dbReference>
<dbReference type="AlphaFoldDB" id="A0AAD7D2J2"/>
<dbReference type="PANTHER" id="PTHR12277:SF81">
    <property type="entry name" value="PROTEIN ABHD13"/>
    <property type="match status" value="1"/>
</dbReference>
<dbReference type="Pfam" id="PF12146">
    <property type="entry name" value="Hydrolase_4"/>
    <property type="match status" value="1"/>
</dbReference>
<evidence type="ECO:0000313" key="3">
    <source>
        <dbReference type="Proteomes" id="UP001221757"/>
    </source>
</evidence>
<reference evidence="2" key="1">
    <citation type="submission" date="2023-03" db="EMBL/GenBank/DDBJ databases">
        <title>Massive genome expansion in bonnet fungi (Mycena s.s.) driven by repeated elements and novel gene families across ecological guilds.</title>
        <authorList>
            <consortium name="Lawrence Berkeley National Laboratory"/>
            <person name="Harder C.B."/>
            <person name="Miyauchi S."/>
            <person name="Viragh M."/>
            <person name="Kuo A."/>
            <person name="Thoen E."/>
            <person name="Andreopoulos B."/>
            <person name="Lu D."/>
            <person name="Skrede I."/>
            <person name="Drula E."/>
            <person name="Henrissat B."/>
            <person name="Morin E."/>
            <person name="Kohler A."/>
            <person name="Barry K."/>
            <person name="LaButti K."/>
            <person name="Morin E."/>
            <person name="Salamov A."/>
            <person name="Lipzen A."/>
            <person name="Mereny Z."/>
            <person name="Hegedus B."/>
            <person name="Baldrian P."/>
            <person name="Stursova M."/>
            <person name="Weitz H."/>
            <person name="Taylor A."/>
            <person name="Grigoriev I.V."/>
            <person name="Nagy L.G."/>
            <person name="Martin F."/>
            <person name="Kauserud H."/>
        </authorList>
    </citation>
    <scope>NUCLEOTIDE SEQUENCE</scope>
    <source>
        <strain evidence="2">CBHHK067</strain>
    </source>
</reference>
<keyword evidence="2" id="KW-0378">Hydrolase</keyword>
<evidence type="ECO:0000259" key="1">
    <source>
        <dbReference type="Pfam" id="PF12146"/>
    </source>
</evidence>
<dbReference type="Gene3D" id="3.40.50.1820">
    <property type="entry name" value="alpha/beta hydrolase"/>
    <property type="match status" value="1"/>
</dbReference>
<organism evidence="2 3">
    <name type="scientific">Mycena rosella</name>
    <name type="common">Pink bonnet</name>
    <name type="synonym">Agaricus rosellus</name>
    <dbReference type="NCBI Taxonomy" id="1033263"/>
    <lineage>
        <taxon>Eukaryota</taxon>
        <taxon>Fungi</taxon>
        <taxon>Dikarya</taxon>
        <taxon>Basidiomycota</taxon>
        <taxon>Agaricomycotina</taxon>
        <taxon>Agaricomycetes</taxon>
        <taxon>Agaricomycetidae</taxon>
        <taxon>Agaricales</taxon>
        <taxon>Marasmiineae</taxon>
        <taxon>Mycenaceae</taxon>
        <taxon>Mycena</taxon>
    </lineage>
</organism>
<protein>
    <submittedName>
        <fullName evidence="2">Alpha/Beta hydrolase protein</fullName>
    </submittedName>
</protein>
<comment type="caution">
    <text evidence="2">The sequence shown here is derived from an EMBL/GenBank/DDBJ whole genome shotgun (WGS) entry which is preliminary data.</text>
</comment>
<gene>
    <name evidence="2" type="ORF">B0H17DRAFT_1081407</name>
</gene>
<sequence>MSTTREILSNVFRHGQAYLVYPSAFETRPREVTRPSELGLAYSNLQLTTADGAILHCYMLLQARQSASRINQKARNDFPHIDADFEPPVNYNTPAVATVIMFHGNGMNYGDFIYSAKRFVMRHCNVLMLSYRGYGDSHGVPSEKGIRLDAQAALDHVTTDSELSNTPIILFGTSLGGAVAIDLASRNPSAITALIIENTFESLPRVVRAWPVIGAFSFLCFQKWNSAAKVPNIPPTTPILMLSGTKDEVVPKKHMETLREISRKRGDGSAQSDRFETFPEGSHADTFICPGYWVKIGAFLELVTSLSAPQPP</sequence>
<evidence type="ECO:0000313" key="2">
    <source>
        <dbReference type="EMBL" id="KAJ7675198.1"/>
    </source>
</evidence>
<accession>A0AAD7D2J2</accession>
<dbReference type="EMBL" id="JARKIE010000151">
    <property type="protein sequence ID" value="KAJ7675198.1"/>
    <property type="molecule type" value="Genomic_DNA"/>
</dbReference>